<evidence type="ECO:0000313" key="2">
    <source>
        <dbReference type="EMBL" id="KAK2591328.1"/>
    </source>
</evidence>
<dbReference type="EMBL" id="JASWJB010000345">
    <property type="protein sequence ID" value="KAK2591328.1"/>
    <property type="molecule type" value="Genomic_DNA"/>
</dbReference>
<feature type="compositionally biased region" description="Basic and acidic residues" evidence="1">
    <location>
        <begin position="51"/>
        <end position="66"/>
    </location>
</feature>
<organism evidence="2 3">
    <name type="scientific">Conoideocrella luteorostrata</name>
    <dbReference type="NCBI Taxonomy" id="1105319"/>
    <lineage>
        <taxon>Eukaryota</taxon>
        <taxon>Fungi</taxon>
        <taxon>Dikarya</taxon>
        <taxon>Ascomycota</taxon>
        <taxon>Pezizomycotina</taxon>
        <taxon>Sordariomycetes</taxon>
        <taxon>Hypocreomycetidae</taxon>
        <taxon>Hypocreales</taxon>
        <taxon>Clavicipitaceae</taxon>
        <taxon>Conoideocrella</taxon>
    </lineage>
</organism>
<proteinExistence type="predicted"/>
<evidence type="ECO:0000313" key="3">
    <source>
        <dbReference type="Proteomes" id="UP001251528"/>
    </source>
</evidence>
<sequence length="107" mass="11694">MSKLGSESTTSTINSGVGPTTEDQRLQAEAAYRWGKTPTGGPQESDPSKLPPDHPVHKIPLETQDKMRKKGINPVLRAEMDEATKGQGKEGNFWSKFGLNATGSWRK</sequence>
<name>A0AAJ0FU59_9HYPO</name>
<accession>A0AAJ0FU59</accession>
<gene>
    <name evidence="2" type="ORF">QQS21_010981</name>
</gene>
<evidence type="ECO:0000256" key="1">
    <source>
        <dbReference type="SAM" id="MobiDB-lite"/>
    </source>
</evidence>
<reference evidence="2" key="1">
    <citation type="submission" date="2023-06" db="EMBL/GenBank/DDBJ databases">
        <title>Conoideocrella luteorostrata (Hypocreales: Clavicipitaceae), a potential biocontrol fungus for elongate hemlock scale in United States Christmas tree production areas.</title>
        <authorList>
            <person name="Barrett H."/>
            <person name="Lovett B."/>
            <person name="Macias A.M."/>
            <person name="Stajich J.E."/>
            <person name="Kasson M.T."/>
        </authorList>
    </citation>
    <scope>NUCLEOTIDE SEQUENCE</scope>
    <source>
        <strain evidence="2">ARSEF 14590</strain>
    </source>
</reference>
<comment type="caution">
    <text evidence="2">The sequence shown here is derived from an EMBL/GenBank/DDBJ whole genome shotgun (WGS) entry which is preliminary data.</text>
</comment>
<protein>
    <submittedName>
        <fullName evidence="2">Uncharacterized protein</fullName>
    </submittedName>
</protein>
<dbReference type="Proteomes" id="UP001251528">
    <property type="component" value="Unassembled WGS sequence"/>
</dbReference>
<dbReference type="AlphaFoldDB" id="A0AAJ0FU59"/>
<keyword evidence="3" id="KW-1185">Reference proteome</keyword>
<feature type="region of interest" description="Disordered" evidence="1">
    <location>
        <begin position="1"/>
        <end position="69"/>
    </location>
</feature>
<feature type="region of interest" description="Disordered" evidence="1">
    <location>
        <begin position="83"/>
        <end position="107"/>
    </location>
</feature>
<feature type="compositionally biased region" description="Polar residues" evidence="1">
    <location>
        <begin position="1"/>
        <end position="18"/>
    </location>
</feature>